<feature type="compositionally biased region" description="Polar residues" evidence="1">
    <location>
        <begin position="1"/>
        <end position="17"/>
    </location>
</feature>
<keyword evidence="2" id="KW-1133">Transmembrane helix</keyword>
<evidence type="ECO:0000313" key="4">
    <source>
        <dbReference type="Proteomes" id="UP000503018"/>
    </source>
</evidence>
<dbReference type="KEGG" id="slan:GV829_05505"/>
<evidence type="ECO:0000256" key="1">
    <source>
        <dbReference type="SAM" id="MobiDB-lite"/>
    </source>
</evidence>
<proteinExistence type="predicted"/>
<gene>
    <name evidence="3" type="ORF">GV829_05505</name>
</gene>
<feature type="transmembrane region" description="Helical" evidence="2">
    <location>
        <begin position="42"/>
        <end position="61"/>
    </location>
</feature>
<reference evidence="3 4" key="1">
    <citation type="submission" date="2020-01" db="EMBL/GenBank/DDBJ databases">
        <title>Sphingomonas sp. strain CSW-10.</title>
        <authorList>
            <person name="Chen W.-M."/>
        </authorList>
    </citation>
    <scope>NUCLEOTIDE SEQUENCE [LARGE SCALE GENOMIC DNA]</scope>
    <source>
        <strain evidence="3 4">CSW-10</strain>
    </source>
</reference>
<keyword evidence="2" id="KW-0812">Transmembrane</keyword>
<sequence>MSKTPSACRANQPSTRGQAGRKRTNGQGKGKHMSEHLTQAPVLIFVGMMAIFGLGITYLSVEDALRSRK</sequence>
<organism evidence="3 4">
    <name type="scientific">Sphingomonas lacunae</name>
    <dbReference type="NCBI Taxonomy" id="2698828"/>
    <lineage>
        <taxon>Bacteria</taxon>
        <taxon>Pseudomonadati</taxon>
        <taxon>Pseudomonadota</taxon>
        <taxon>Alphaproteobacteria</taxon>
        <taxon>Sphingomonadales</taxon>
        <taxon>Sphingomonadaceae</taxon>
        <taxon>Sphingomonas</taxon>
    </lineage>
</organism>
<evidence type="ECO:0000313" key="3">
    <source>
        <dbReference type="EMBL" id="QJQ31976.1"/>
    </source>
</evidence>
<dbReference type="EMBL" id="CP053015">
    <property type="protein sequence ID" value="QJQ31976.1"/>
    <property type="molecule type" value="Genomic_DNA"/>
</dbReference>
<accession>A0A6M4ATD4</accession>
<evidence type="ECO:0000256" key="2">
    <source>
        <dbReference type="SAM" id="Phobius"/>
    </source>
</evidence>
<name>A0A6M4ATD4_9SPHN</name>
<keyword evidence="4" id="KW-1185">Reference proteome</keyword>
<feature type="region of interest" description="Disordered" evidence="1">
    <location>
        <begin position="1"/>
        <end position="34"/>
    </location>
</feature>
<keyword evidence="2" id="KW-0472">Membrane</keyword>
<dbReference type="Proteomes" id="UP000503018">
    <property type="component" value="Chromosome"/>
</dbReference>
<protein>
    <submittedName>
        <fullName evidence="3">Uncharacterized protein</fullName>
    </submittedName>
</protein>
<dbReference type="RefSeq" id="WP_169944684.1">
    <property type="nucleotide sequence ID" value="NZ_CP053015.1"/>
</dbReference>
<dbReference type="AlphaFoldDB" id="A0A6M4ATD4"/>